<name>A0A940SLV5_9BACI</name>
<accession>A0A940SLV5</accession>
<gene>
    <name evidence="2" type="ORF">J5Y03_16240</name>
</gene>
<dbReference type="EMBL" id="JAGIYQ010000014">
    <property type="protein sequence ID" value="MBP0726708.1"/>
    <property type="molecule type" value="Genomic_DNA"/>
</dbReference>
<dbReference type="InterPro" id="IPR003593">
    <property type="entry name" value="AAA+_ATPase"/>
</dbReference>
<dbReference type="AlphaFoldDB" id="A0A940SLV5"/>
<dbReference type="SUPFAM" id="SSF52540">
    <property type="entry name" value="P-loop containing nucleoside triphosphate hydrolases"/>
    <property type="match status" value="1"/>
</dbReference>
<dbReference type="SMART" id="SM00382">
    <property type="entry name" value="AAA"/>
    <property type="match status" value="1"/>
</dbReference>
<dbReference type="CDD" id="cd00009">
    <property type="entry name" value="AAA"/>
    <property type="match status" value="1"/>
</dbReference>
<evidence type="ECO:0000259" key="1">
    <source>
        <dbReference type="SMART" id="SM00382"/>
    </source>
</evidence>
<keyword evidence="3" id="KW-1185">Reference proteome</keyword>
<evidence type="ECO:0000313" key="2">
    <source>
        <dbReference type="EMBL" id="MBP0726708.1"/>
    </source>
</evidence>
<proteinExistence type="predicted"/>
<dbReference type="RefSeq" id="WP_209407053.1">
    <property type="nucleotide sequence ID" value="NZ_JAGIYQ010000014.1"/>
</dbReference>
<keyword evidence="2" id="KW-0547">Nucleotide-binding</keyword>
<organism evidence="2 3">
    <name type="scientific">Gottfriedia endophytica</name>
    <dbReference type="NCBI Taxonomy" id="2820819"/>
    <lineage>
        <taxon>Bacteria</taxon>
        <taxon>Bacillati</taxon>
        <taxon>Bacillota</taxon>
        <taxon>Bacilli</taxon>
        <taxon>Bacillales</taxon>
        <taxon>Bacillaceae</taxon>
        <taxon>Gottfriedia</taxon>
    </lineage>
</organism>
<dbReference type="Gene3D" id="3.40.50.300">
    <property type="entry name" value="P-loop containing nucleotide triphosphate hydrolases"/>
    <property type="match status" value="1"/>
</dbReference>
<feature type="domain" description="AAA+ ATPase" evidence="1">
    <location>
        <begin position="54"/>
        <end position="210"/>
    </location>
</feature>
<dbReference type="Pfam" id="PF05621">
    <property type="entry name" value="TniB"/>
    <property type="match status" value="1"/>
</dbReference>
<protein>
    <submittedName>
        <fullName evidence="2">ATP-binding protein</fullName>
    </submittedName>
</protein>
<dbReference type="InterPro" id="IPR027417">
    <property type="entry name" value="P-loop_NTPase"/>
</dbReference>
<dbReference type="InterPro" id="IPR008868">
    <property type="entry name" value="TniB"/>
</dbReference>
<sequence length="319" mass="36585">MQQKFKNLNGISVAFDELKLRKEHLKKIIIEHPRYKRIYNLISECHLLSVGSVEPGTLFLYGGTGVGKSTLLKEYTQNFPRFVLDGVTNVPVLFVSVPVGATPKSVASEFLLSLGDPNYEKGSQTSLDSRVFQFIERCGVQLVIIDEFQHLIDRDTKHVLNRASDWVKVLTEKAKVPIILCGMPESEKIFLHNEQLGRRFSVREELTSFNYDTREDKKDFRTFLYILDKQLPFSKQSNLADPKLAEKLYYVTNGVPSYIKTILELSTVHALKNGQDYIDEGNLYEAFISMKVSKRPNMVNPFCDKKFNLYQAVENEGRK</sequence>
<keyword evidence="2" id="KW-0067">ATP-binding</keyword>
<dbReference type="Proteomes" id="UP000682134">
    <property type="component" value="Unassembled WGS sequence"/>
</dbReference>
<comment type="caution">
    <text evidence="2">The sequence shown here is derived from an EMBL/GenBank/DDBJ whole genome shotgun (WGS) entry which is preliminary data.</text>
</comment>
<reference evidence="2" key="1">
    <citation type="submission" date="2021-04" db="EMBL/GenBank/DDBJ databases">
        <title>Genome seq and assembly of Bacillus sp.</title>
        <authorList>
            <person name="Chhetri G."/>
        </authorList>
    </citation>
    <scope>NUCLEOTIDE SEQUENCE</scope>
    <source>
        <strain evidence="2">RG28</strain>
    </source>
</reference>
<dbReference type="GO" id="GO:0005524">
    <property type="term" value="F:ATP binding"/>
    <property type="evidence" value="ECO:0007669"/>
    <property type="project" value="UniProtKB-KW"/>
</dbReference>
<evidence type="ECO:0000313" key="3">
    <source>
        <dbReference type="Proteomes" id="UP000682134"/>
    </source>
</evidence>